<dbReference type="Gene3D" id="3.40.50.720">
    <property type="entry name" value="NAD(P)-binding Rossmann-like Domain"/>
    <property type="match status" value="1"/>
</dbReference>
<dbReference type="EMBL" id="CAACVI010000034">
    <property type="protein sequence ID" value="VEN74681.1"/>
    <property type="molecule type" value="Genomic_DNA"/>
</dbReference>
<dbReference type="PANTHER" id="PTHR43498">
    <property type="entry name" value="FERREDOXIN:COB-COM HETERODISULFIDE REDUCTASE SUBUNIT A"/>
    <property type="match status" value="1"/>
</dbReference>
<organism evidence="10">
    <name type="scientific">uncultured Desulfobacteraceae bacterium</name>
    <dbReference type="NCBI Taxonomy" id="218296"/>
    <lineage>
        <taxon>Bacteria</taxon>
        <taxon>Pseudomonadati</taxon>
        <taxon>Thermodesulfobacteriota</taxon>
        <taxon>Desulfobacteria</taxon>
        <taxon>Desulfobacterales</taxon>
        <taxon>Desulfobacteraceae</taxon>
        <taxon>environmental samples</taxon>
    </lineage>
</organism>
<name>A0A484HMZ3_9BACT</name>
<dbReference type="Pfam" id="PF13450">
    <property type="entry name" value="NAD_binding_8"/>
    <property type="match status" value="1"/>
</dbReference>
<keyword evidence="6" id="KW-0560">Oxidoreductase</keyword>
<comment type="cofactor">
    <cofactor evidence="1">
        <name>FAD</name>
        <dbReference type="ChEBI" id="CHEBI:57692"/>
    </cofactor>
</comment>
<dbReference type="PROSITE" id="PS51379">
    <property type="entry name" value="4FE4S_FER_2"/>
    <property type="match status" value="4"/>
</dbReference>
<dbReference type="SUPFAM" id="SSF51905">
    <property type="entry name" value="FAD/NAD(P)-binding domain"/>
    <property type="match status" value="1"/>
</dbReference>
<evidence type="ECO:0000256" key="5">
    <source>
        <dbReference type="ARBA" id="ARBA00022827"/>
    </source>
</evidence>
<dbReference type="Pfam" id="PF00037">
    <property type="entry name" value="Fer4"/>
    <property type="match status" value="1"/>
</dbReference>
<dbReference type="AlphaFoldDB" id="A0A484HMZ3"/>
<feature type="domain" description="4Fe-4S ferredoxin-type" evidence="9">
    <location>
        <begin position="103"/>
        <end position="132"/>
    </location>
</feature>
<dbReference type="GO" id="GO:0046872">
    <property type="term" value="F:metal ion binding"/>
    <property type="evidence" value="ECO:0007669"/>
    <property type="project" value="UniProtKB-KW"/>
</dbReference>
<keyword evidence="8" id="KW-0411">Iron-sulfur</keyword>
<dbReference type="Pfam" id="PF12831">
    <property type="entry name" value="FAD_oxidored"/>
    <property type="match status" value="1"/>
</dbReference>
<dbReference type="GO" id="GO:0016491">
    <property type="term" value="F:oxidoreductase activity"/>
    <property type="evidence" value="ECO:0007669"/>
    <property type="project" value="UniProtKB-KW"/>
</dbReference>
<keyword evidence="7" id="KW-0408">Iron</keyword>
<dbReference type="InterPro" id="IPR036188">
    <property type="entry name" value="FAD/NAD-bd_sf"/>
</dbReference>
<evidence type="ECO:0000256" key="3">
    <source>
        <dbReference type="ARBA" id="ARBA00022485"/>
    </source>
</evidence>
<comment type="similarity">
    <text evidence="2">Belongs to the HdrA family.</text>
</comment>
<dbReference type="InterPro" id="IPR017896">
    <property type="entry name" value="4Fe4S_Fe-S-bd"/>
</dbReference>
<reference evidence="10" key="1">
    <citation type="submission" date="2019-01" db="EMBL/GenBank/DDBJ databases">
        <authorList>
            <consortium name="Genoscope - CEA"/>
            <person name="William W."/>
        </authorList>
    </citation>
    <scope>NUCLEOTIDE SEQUENCE</scope>
    <source>
        <strain evidence="10">CR-1</strain>
    </source>
</reference>
<evidence type="ECO:0000256" key="8">
    <source>
        <dbReference type="ARBA" id="ARBA00023014"/>
    </source>
</evidence>
<dbReference type="InterPro" id="IPR039650">
    <property type="entry name" value="HdrA-like"/>
</dbReference>
<dbReference type="Gene3D" id="3.50.50.60">
    <property type="entry name" value="FAD/NAD(P)-binding domain"/>
    <property type="match status" value="2"/>
</dbReference>
<dbReference type="InterPro" id="IPR017900">
    <property type="entry name" value="4Fe4S_Fe_S_CS"/>
</dbReference>
<dbReference type="PANTHER" id="PTHR43498:SF1">
    <property type="entry name" value="COB--COM HETERODISULFIDE REDUCTASE IRON-SULFUR SUBUNIT A"/>
    <property type="match status" value="1"/>
</dbReference>
<accession>A0A484HMZ3</accession>
<evidence type="ECO:0000256" key="4">
    <source>
        <dbReference type="ARBA" id="ARBA00022723"/>
    </source>
</evidence>
<feature type="domain" description="4Fe-4S ferredoxin-type" evidence="9">
    <location>
        <begin position="966"/>
        <end position="995"/>
    </location>
</feature>
<dbReference type="SUPFAM" id="SSF54862">
    <property type="entry name" value="4Fe-4S ferredoxins"/>
    <property type="match status" value="1"/>
</dbReference>
<keyword evidence="5" id="KW-0285">Flavoprotein</keyword>
<keyword evidence="4" id="KW-0479">Metal-binding</keyword>
<feature type="domain" description="4Fe-4S ferredoxin-type" evidence="9">
    <location>
        <begin position="149"/>
        <end position="178"/>
    </location>
</feature>
<dbReference type="PROSITE" id="PS00198">
    <property type="entry name" value="4FE4S_FER_1"/>
    <property type="match status" value="1"/>
</dbReference>
<dbReference type="GO" id="GO:0051539">
    <property type="term" value="F:4 iron, 4 sulfur cluster binding"/>
    <property type="evidence" value="ECO:0007669"/>
    <property type="project" value="UniProtKB-KW"/>
</dbReference>
<evidence type="ECO:0000256" key="1">
    <source>
        <dbReference type="ARBA" id="ARBA00001974"/>
    </source>
</evidence>
<evidence type="ECO:0000256" key="7">
    <source>
        <dbReference type="ARBA" id="ARBA00023004"/>
    </source>
</evidence>
<evidence type="ECO:0000313" key="10">
    <source>
        <dbReference type="EMBL" id="VEN74681.1"/>
    </source>
</evidence>
<keyword evidence="5" id="KW-0274">FAD</keyword>
<evidence type="ECO:0000256" key="6">
    <source>
        <dbReference type="ARBA" id="ARBA00023002"/>
    </source>
</evidence>
<sequence>MRDQNMTENHQKALVIGAGIAGIQTALDLAKTGRDVVLIDKAVSIGGLVTRLDRTFPTNNCDLCSLSPDLSETGRREHIRLMAMTELSEFSGEAGRFEAVLKTRPRYIDPDKCTACGECVKHFSECVGFTPGLLHGAPACMRYPQSTPHAYSIDMDKCRDIEEVAAVCPAGAIFPDDRETFSKMTFGAVILATGAELFDYRILDNFGGGEFPNVVSGLEYERIMSASGPTSGELARPSDGKMPRKVAWLQCVGSRGINQNDVSYCSGVCCMYALKEAIVTKERFKDDIEAAVFYMDMRTSGKDYELYRNRAEQDYGVRLIQSRPHSIMEKDDTKDLELSYISGEESALETELFDMIVLSTGFRMPESMKGAAEVLGIELNRHRFVETPDFSPVETSRPGVYACGVCEGPKDIPETMIQSAAAMSLACRDLGDPRKGEGDDGAPVPERDVRDESPRVGVFVCDCGSNIGGVIDVARVAERAGDIPGVAVSQSAGHGCSAESIRLVQSVIQEQKLNRVVIAGCSPRTHEAKFQDAIRGAGLNRYLLEMANIRDQNTWAHMDQPQASSDKALEQIHMAVERVRLRRPMEDHSLPVNKDILVAGGGVAGMTAALTLAEQGFKVFLVEQSPQLGGMARNIRRTLSGQDVREFVADLIERTLSCGGIEVLTGSTIVDHQGMPGMFSTGVQVAPRMYYRRIDHGAAIIATGALHHTPDAYLLNGHEASITQYDLDSIIEDDPDSVKDWESVVMIQCVGSRDKDHPNCSRICCQTAIKNALRIADASPDARIYVFHKDIRTLGFQEDFYIKAREKGILFFRYDPENPPEARAEGDKIVVGGRDRVLGRNIEISADRLVLSCGMKADDEATEDLAAIFSLNRTADGFFLEEHTKLRPSDLSKPGFMTAGTAHGPKTIRESVAQAQAAAGRAMTFLSEDFIELGSSFAQVDSRRCAACLICVRACPYGVPFINADGRSEIDPAKCHGCGICASECPAKAIQLVQCDDDMISAELNGLFSERPMK</sequence>
<dbReference type="PRINTS" id="PR00469">
    <property type="entry name" value="PNDRDTASEII"/>
</dbReference>
<dbReference type="SUPFAM" id="SSF51971">
    <property type="entry name" value="Nucleotide-binding domain"/>
    <property type="match status" value="1"/>
</dbReference>
<protein>
    <submittedName>
        <fullName evidence="10">Heterodisulfide reductase subunit A</fullName>
    </submittedName>
</protein>
<evidence type="ECO:0000259" key="9">
    <source>
        <dbReference type="PROSITE" id="PS51379"/>
    </source>
</evidence>
<gene>
    <name evidence="10" type="ORF">EPICR_40268</name>
</gene>
<evidence type="ECO:0000256" key="2">
    <source>
        <dbReference type="ARBA" id="ARBA00006561"/>
    </source>
</evidence>
<proteinExistence type="inferred from homology"/>
<dbReference type="Gene3D" id="3.30.70.20">
    <property type="match status" value="2"/>
</dbReference>
<keyword evidence="3" id="KW-0004">4Fe-4S</keyword>
<feature type="domain" description="4Fe-4S ferredoxin-type" evidence="9">
    <location>
        <begin position="936"/>
        <end position="965"/>
    </location>
</feature>